<dbReference type="InterPro" id="IPR009100">
    <property type="entry name" value="AcylCoA_DH/oxidase_NM_dom_sf"/>
</dbReference>
<organism evidence="8 9">
    <name type="scientific">Spongisporangium articulatum</name>
    <dbReference type="NCBI Taxonomy" id="3362603"/>
    <lineage>
        <taxon>Bacteria</taxon>
        <taxon>Bacillati</taxon>
        <taxon>Actinomycetota</taxon>
        <taxon>Actinomycetes</taxon>
        <taxon>Kineosporiales</taxon>
        <taxon>Kineosporiaceae</taxon>
        <taxon>Spongisporangium</taxon>
    </lineage>
</organism>
<dbReference type="EMBL" id="JBITLV010000009">
    <property type="protein sequence ID" value="MFI7589791.1"/>
    <property type="molecule type" value="Genomic_DNA"/>
</dbReference>
<protein>
    <submittedName>
        <fullName evidence="8">Acyl-CoA dehydrogenase family protein</fullName>
        <ecNumber evidence="8">1.-.-.-</ecNumber>
    </submittedName>
</protein>
<keyword evidence="4" id="KW-0274">FAD</keyword>
<evidence type="ECO:0000313" key="9">
    <source>
        <dbReference type="Proteomes" id="UP001612915"/>
    </source>
</evidence>
<evidence type="ECO:0000256" key="5">
    <source>
        <dbReference type="ARBA" id="ARBA00023002"/>
    </source>
</evidence>
<evidence type="ECO:0000259" key="6">
    <source>
        <dbReference type="Pfam" id="PF00441"/>
    </source>
</evidence>
<dbReference type="EC" id="1.-.-.-" evidence="8"/>
<gene>
    <name evidence="8" type="ORF">ACIB24_22200</name>
</gene>
<dbReference type="Gene3D" id="2.40.110.10">
    <property type="entry name" value="Butyryl-CoA Dehydrogenase, subunit A, domain 2"/>
    <property type="match status" value="1"/>
</dbReference>
<feature type="domain" description="Acyl-CoA dehydrogenase/oxidase C-terminal" evidence="6">
    <location>
        <begin position="205"/>
        <end position="352"/>
    </location>
</feature>
<dbReference type="Gene3D" id="1.20.140.10">
    <property type="entry name" value="Butyryl-CoA Dehydrogenase, subunit A, domain 3"/>
    <property type="match status" value="1"/>
</dbReference>
<evidence type="ECO:0000256" key="2">
    <source>
        <dbReference type="ARBA" id="ARBA00009347"/>
    </source>
</evidence>
<dbReference type="InterPro" id="IPR036250">
    <property type="entry name" value="AcylCo_DH-like_C"/>
</dbReference>
<comment type="caution">
    <text evidence="8">The sequence shown here is derived from an EMBL/GenBank/DDBJ whole genome shotgun (WGS) entry which is preliminary data.</text>
</comment>
<dbReference type="SUPFAM" id="SSF56645">
    <property type="entry name" value="Acyl-CoA dehydrogenase NM domain-like"/>
    <property type="match status" value="1"/>
</dbReference>
<dbReference type="InterPro" id="IPR013786">
    <property type="entry name" value="AcylCoA_DH/ox_N"/>
</dbReference>
<keyword evidence="3" id="KW-0285">Flavoprotein</keyword>
<dbReference type="Proteomes" id="UP001612915">
    <property type="component" value="Unassembled WGS sequence"/>
</dbReference>
<reference evidence="8 9" key="1">
    <citation type="submission" date="2024-10" db="EMBL/GenBank/DDBJ databases">
        <title>The Natural Products Discovery Center: Release of the First 8490 Sequenced Strains for Exploring Actinobacteria Biosynthetic Diversity.</title>
        <authorList>
            <person name="Kalkreuter E."/>
            <person name="Kautsar S.A."/>
            <person name="Yang D."/>
            <person name="Bader C.D."/>
            <person name="Teijaro C.N."/>
            <person name="Fluegel L."/>
            <person name="Davis C.M."/>
            <person name="Simpson J.R."/>
            <person name="Lauterbach L."/>
            <person name="Steele A.D."/>
            <person name="Gui C."/>
            <person name="Meng S."/>
            <person name="Li G."/>
            <person name="Viehrig K."/>
            <person name="Ye F."/>
            <person name="Su P."/>
            <person name="Kiefer A.F."/>
            <person name="Nichols A."/>
            <person name="Cepeda A.J."/>
            <person name="Yan W."/>
            <person name="Fan B."/>
            <person name="Jiang Y."/>
            <person name="Adhikari A."/>
            <person name="Zheng C.-J."/>
            <person name="Schuster L."/>
            <person name="Cowan T.M."/>
            <person name="Smanski M.J."/>
            <person name="Chevrette M.G."/>
            <person name="De Carvalho L.P.S."/>
            <person name="Shen B."/>
        </authorList>
    </citation>
    <scope>NUCLEOTIDE SEQUENCE [LARGE SCALE GENOMIC DNA]</scope>
    <source>
        <strain evidence="8 9">NPDC049639</strain>
    </source>
</reference>
<evidence type="ECO:0000256" key="4">
    <source>
        <dbReference type="ARBA" id="ARBA00022827"/>
    </source>
</evidence>
<proteinExistence type="inferred from homology"/>
<evidence type="ECO:0000313" key="8">
    <source>
        <dbReference type="EMBL" id="MFI7589791.1"/>
    </source>
</evidence>
<keyword evidence="9" id="KW-1185">Reference proteome</keyword>
<dbReference type="Pfam" id="PF00441">
    <property type="entry name" value="Acyl-CoA_dh_1"/>
    <property type="match status" value="1"/>
</dbReference>
<dbReference type="Gene3D" id="1.10.540.10">
    <property type="entry name" value="Acyl-CoA dehydrogenase/oxidase, N-terminal domain"/>
    <property type="match status" value="1"/>
</dbReference>
<dbReference type="SUPFAM" id="SSF47203">
    <property type="entry name" value="Acyl-CoA dehydrogenase C-terminal domain-like"/>
    <property type="match status" value="1"/>
</dbReference>
<comment type="cofactor">
    <cofactor evidence="1">
        <name>FAD</name>
        <dbReference type="ChEBI" id="CHEBI:57692"/>
    </cofactor>
</comment>
<evidence type="ECO:0000256" key="1">
    <source>
        <dbReference type="ARBA" id="ARBA00001974"/>
    </source>
</evidence>
<comment type="similarity">
    <text evidence="2">Belongs to the acyl-CoA dehydrogenase family.</text>
</comment>
<evidence type="ECO:0000259" key="7">
    <source>
        <dbReference type="Pfam" id="PF02771"/>
    </source>
</evidence>
<feature type="domain" description="Acyl-CoA dehydrogenase/oxidase N-terminal" evidence="7">
    <location>
        <begin position="23"/>
        <end position="100"/>
    </location>
</feature>
<dbReference type="RefSeq" id="WP_398284391.1">
    <property type="nucleotide sequence ID" value="NZ_JBITLV010000009.1"/>
</dbReference>
<dbReference type="InterPro" id="IPR009075">
    <property type="entry name" value="AcylCo_DH/oxidase_C"/>
</dbReference>
<dbReference type="PANTHER" id="PTHR43884">
    <property type="entry name" value="ACYL-COA DEHYDROGENASE"/>
    <property type="match status" value="1"/>
</dbReference>
<dbReference type="GO" id="GO:0016491">
    <property type="term" value="F:oxidoreductase activity"/>
    <property type="evidence" value="ECO:0007669"/>
    <property type="project" value="UniProtKB-KW"/>
</dbReference>
<dbReference type="InterPro" id="IPR037069">
    <property type="entry name" value="AcylCoA_DH/ox_N_sf"/>
</dbReference>
<keyword evidence="5 8" id="KW-0560">Oxidoreductase</keyword>
<sequence>MSEVSELADLTGVVLDGSAPSGPDAVWAGLASAGVLAAALPEDAGGSGLGVAGHAAVLRVLGAHVVATPYRDAVAVAAETLARHGTAQQRRTWLEPALRGALRLATAWREPDGAVPATPVTRAVPAGTGWELTGSKTMVCAGPSADVLFVPATGPAGPLVLAVPTDLPGVRVEPQDLVDGVLPAAWVELAGAHVDADHVVGDEADGATVLAEVLVRQALAACAEQVGVLAAAVRSTAGYARERQQFGRPIGAFQAVSQRLADALIDARAAELTTAEALRVFTAAGETVTPEVLTAVDTAAYWATEAGHRVAHTCVHVHGGTGLDLDHPAHRYFATAKRLEFELGGATQRLRALGAALTRS</sequence>
<dbReference type="InterPro" id="IPR046373">
    <property type="entry name" value="Acyl-CoA_Oxase/DH_mid-dom_sf"/>
</dbReference>
<dbReference type="PANTHER" id="PTHR43884:SF20">
    <property type="entry name" value="ACYL-COA DEHYDROGENASE FADE28"/>
    <property type="match status" value="1"/>
</dbReference>
<name>A0ABW8AW03_9ACTN</name>
<dbReference type="CDD" id="cd00567">
    <property type="entry name" value="ACAD"/>
    <property type="match status" value="1"/>
</dbReference>
<accession>A0ABW8AW03</accession>
<dbReference type="Pfam" id="PF02771">
    <property type="entry name" value="Acyl-CoA_dh_N"/>
    <property type="match status" value="1"/>
</dbReference>
<evidence type="ECO:0000256" key="3">
    <source>
        <dbReference type="ARBA" id="ARBA00022630"/>
    </source>
</evidence>